<evidence type="ECO:0000313" key="1">
    <source>
        <dbReference type="EMBL" id="TKW00363.1"/>
    </source>
</evidence>
<dbReference type="AlphaFoldDB" id="A0A4U6THQ4"/>
<gene>
    <name evidence="1" type="ORF">SEVIR_8G104033v2</name>
</gene>
<sequence>MNRQPRSSIGKNSTGRILLLSILHAKCSYIVYYGSGIQLVSTRSQWRTALLDSNDDRVMHGHNHTDRMIGRCTTAWYIAVATLIPLKVLLELARAELTSSVRYLQSRGTQPPSHAASSSLQIQRSSHELLLPRSIEAIGMSAPANATGSPAVSSVSCSHKDGGAACWRFQEMSSYEY</sequence>
<proteinExistence type="predicted"/>
<organism evidence="1 2">
    <name type="scientific">Setaria viridis</name>
    <name type="common">Green bristlegrass</name>
    <name type="synonym">Setaria italica subsp. viridis</name>
    <dbReference type="NCBI Taxonomy" id="4556"/>
    <lineage>
        <taxon>Eukaryota</taxon>
        <taxon>Viridiplantae</taxon>
        <taxon>Streptophyta</taxon>
        <taxon>Embryophyta</taxon>
        <taxon>Tracheophyta</taxon>
        <taxon>Spermatophyta</taxon>
        <taxon>Magnoliopsida</taxon>
        <taxon>Liliopsida</taxon>
        <taxon>Poales</taxon>
        <taxon>Poaceae</taxon>
        <taxon>PACMAD clade</taxon>
        <taxon>Panicoideae</taxon>
        <taxon>Panicodae</taxon>
        <taxon>Paniceae</taxon>
        <taxon>Cenchrinae</taxon>
        <taxon>Setaria</taxon>
    </lineage>
</organism>
<name>A0A4U6THQ4_SETVI</name>
<dbReference type="Gramene" id="TKW00363">
    <property type="protein sequence ID" value="TKW00363"/>
    <property type="gene ID" value="SEVIR_8G104033v2"/>
</dbReference>
<reference evidence="1" key="1">
    <citation type="submission" date="2019-03" db="EMBL/GenBank/DDBJ databases">
        <title>WGS assembly of Setaria viridis.</title>
        <authorList>
            <person name="Huang P."/>
            <person name="Jenkins J."/>
            <person name="Grimwood J."/>
            <person name="Barry K."/>
            <person name="Healey A."/>
            <person name="Mamidi S."/>
            <person name="Sreedasyam A."/>
            <person name="Shu S."/>
            <person name="Feldman M."/>
            <person name="Wu J."/>
            <person name="Yu Y."/>
            <person name="Chen C."/>
            <person name="Johnson J."/>
            <person name="Rokhsar D."/>
            <person name="Baxter I."/>
            <person name="Schmutz J."/>
            <person name="Brutnell T."/>
            <person name="Kellogg E."/>
        </authorList>
    </citation>
    <scope>NUCLEOTIDE SEQUENCE [LARGE SCALE GENOMIC DNA]</scope>
</reference>
<evidence type="ECO:0000313" key="2">
    <source>
        <dbReference type="Proteomes" id="UP000298652"/>
    </source>
</evidence>
<dbReference type="Proteomes" id="UP000298652">
    <property type="component" value="Chromosome 8"/>
</dbReference>
<keyword evidence="2" id="KW-1185">Reference proteome</keyword>
<dbReference type="EMBL" id="CM016559">
    <property type="protein sequence ID" value="TKW00363.1"/>
    <property type="molecule type" value="Genomic_DNA"/>
</dbReference>
<protein>
    <submittedName>
        <fullName evidence="1">Uncharacterized protein</fullName>
    </submittedName>
</protein>
<accession>A0A4U6THQ4</accession>